<protein>
    <submittedName>
        <fullName evidence="2">Uncharacterized protein</fullName>
    </submittedName>
</protein>
<keyword evidence="1" id="KW-1133">Transmembrane helix</keyword>
<evidence type="ECO:0000313" key="2">
    <source>
        <dbReference type="EMBL" id="DAE01443.1"/>
    </source>
</evidence>
<keyword evidence="1" id="KW-0472">Membrane</keyword>
<feature type="transmembrane region" description="Helical" evidence="1">
    <location>
        <begin position="6"/>
        <end position="27"/>
    </location>
</feature>
<sequence length="47" mass="5518">MLFYLFQTFVLAVLVIDLYLILFPIFLNELTAFPPPILLSLLVLYQK</sequence>
<name>A0A8S5P4S7_9CAUD</name>
<dbReference type="EMBL" id="BK015325">
    <property type="protein sequence ID" value="DAE01443.1"/>
    <property type="molecule type" value="Genomic_DNA"/>
</dbReference>
<proteinExistence type="predicted"/>
<evidence type="ECO:0000256" key="1">
    <source>
        <dbReference type="SAM" id="Phobius"/>
    </source>
</evidence>
<organism evidence="2">
    <name type="scientific">Siphoviridae sp. ctQtc11</name>
    <dbReference type="NCBI Taxonomy" id="2825497"/>
    <lineage>
        <taxon>Viruses</taxon>
        <taxon>Duplodnaviria</taxon>
        <taxon>Heunggongvirae</taxon>
        <taxon>Uroviricota</taxon>
        <taxon>Caudoviricetes</taxon>
    </lineage>
</organism>
<accession>A0A8S5P4S7</accession>
<keyword evidence="1" id="KW-0812">Transmembrane</keyword>
<reference evidence="2" key="1">
    <citation type="journal article" date="2021" name="Proc. Natl. Acad. Sci. U.S.A.">
        <title>A Catalog of Tens of Thousands of Viruses from Human Metagenomes Reveals Hidden Associations with Chronic Diseases.</title>
        <authorList>
            <person name="Tisza M.J."/>
            <person name="Buck C.B."/>
        </authorList>
    </citation>
    <scope>NUCLEOTIDE SEQUENCE</scope>
    <source>
        <strain evidence="2">CtQtc11</strain>
    </source>
</reference>